<dbReference type="PANTHER" id="PTHR24121">
    <property type="entry name" value="NO MECHANORECEPTOR POTENTIAL C, ISOFORM D-RELATED"/>
    <property type="match status" value="1"/>
</dbReference>
<dbReference type="Gramene" id="AUR62001334-RA">
    <property type="protein sequence ID" value="AUR62001334-RA:cds"/>
    <property type="gene ID" value="AUR62001334"/>
</dbReference>
<dbReference type="Pfam" id="PF13637">
    <property type="entry name" value="Ank_4"/>
    <property type="match status" value="1"/>
</dbReference>
<dbReference type="InterPro" id="IPR036770">
    <property type="entry name" value="Ankyrin_rpt-contain_sf"/>
</dbReference>
<evidence type="ECO:0000256" key="1">
    <source>
        <dbReference type="PROSITE-ProRule" id="PRU00023"/>
    </source>
</evidence>
<dbReference type="SMART" id="SM00248">
    <property type="entry name" value="ANK"/>
    <property type="match status" value="13"/>
</dbReference>
<dbReference type="AlphaFoldDB" id="A0A803KQM8"/>
<evidence type="ECO:0000313" key="2">
    <source>
        <dbReference type="EnsemblPlants" id="AUR62001334-RA:cds"/>
    </source>
</evidence>
<dbReference type="Proteomes" id="UP000596660">
    <property type="component" value="Unplaced"/>
</dbReference>
<keyword evidence="1" id="KW-0040">ANK repeat</keyword>
<dbReference type="EnsemblPlants" id="AUR62001334-RA">
    <property type="protein sequence ID" value="AUR62001334-RA:cds"/>
    <property type="gene ID" value="AUR62001334"/>
</dbReference>
<protein>
    <submittedName>
        <fullName evidence="2">Uncharacterized protein</fullName>
    </submittedName>
</protein>
<dbReference type="Gene3D" id="1.25.40.20">
    <property type="entry name" value="Ankyrin repeat-containing domain"/>
    <property type="match status" value="4"/>
</dbReference>
<sequence>MSNYVGGDGNTLIDTELYQLLVTGNVIGFNRVVSSSQVDVLELRCASDNNTVLHIACSSREVELVNDILIQWPELMVQGNSQGDLPIHTAIKTGRINVAVVDALASWLQQQQASGINVVVHQVLEWSNVEGNTALHTALEVYDDEEVKQARELVDLYPPTAYAMNIEGICPLYLAIQKELADLVQHMLQKLQPFKEDALNCLTKGQSVLHAVVSAQKTEMLEHLLLYDDGKLINLVNEEGLTALSYATFEGYLEKVQIFDTKVPNSAFICNKDKSFPIHQAVRGGDSKLVSYVLSLSDVDPLLNQNNDDGNTPLHLATLSKHVEVVELLIQNEGVNVGLLNKEGLMAHDLAKELTFVDDTSKRVVMRLNLMLEKATNDIKLFPIDGNLYLHLAKREINRVSESVRRLQLKDLLTPDEGENVLHIAACMDSTQLIHDLLQGHGCTTLMYQANKKGDLPIHSAVKVGNFQSLKGLFQWSPSIPSDHICIRPNFDGNTALHVAVLYNRRKDQNVIKLFHHRHLLNSKDQNVLHVAAKNYDNHYIIAYLHKRKFKELINTTDDNGNTPLHLAVKDKKGLSSLQVYMPSLRIYFADPSYGSDAE</sequence>
<dbReference type="PROSITE" id="PS50297">
    <property type="entry name" value="ANK_REP_REGION"/>
    <property type="match status" value="1"/>
</dbReference>
<organism evidence="2 3">
    <name type="scientific">Chenopodium quinoa</name>
    <name type="common">Quinoa</name>
    <dbReference type="NCBI Taxonomy" id="63459"/>
    <lineage>
        <taxon>Eukaryota</taxon>
        <taxon>Viridiplantae</taxon>
        <taxon>Streptophyta</taxon>
        <taxon>Embryophyta</taxon>
        <taxon>Tracheophyta</taxon>
        <taxon>Spermatophyta</taxon>
        <taxon>Magnoliopsida</taxon>
        <taxon>eudicotyledons</taxon>
        <taxon>Gunneridae</taxon>
        <taxon>Pentapetalae</taxon>
        <taxon>Caryophyllales</taxon>
        <taxon>Chenopodiaceae</taxon>
        <taxon>Chenopodioideae</taxon>
        <taxon>Atripliceae</taxon>
        <taxon>Chenopodium</taxon>
    </lineage>
</organism>
<evidence type="ECO:0000313" key="3">
    <source>
        <dbReference type="Proteomes" id="UP000596660"/>
    </source>
</evidence>
<reference evidence="2" key="2">
    <citation type="submission" date="2021-03" db="UniProtKB">
        <authorList>
            <consortium name="EnsemblPlants"/>
        </authorList>
    </citation>
    <scope>IDENTIFICATION</scope>
</reference>
<name>A0A803KQM8_CHEQI</name>
<keyword evidence="3" id="KW-1185">Reference proteome</keyword>
<reference evidence="2" key="1">
    <citation type="journal article" date="2017" name="Nature">
        <title>The genome of Chenopodium quinoa.</title>
        <authorList>
            <person name="Jarvis D.E."/>
            <person name="Ho Y.S."/>
            <person name="Lightfoot D.J."/>
            <person name="Schmoeckel S.M."/>
            <person name="Li B."/>
            <person name="Borm T.J.A."/>
            <person name="Ohyanagi H."/>
            <person name="Mineta K."/>
            <person name="Michell C.T."/>
            <person name="Saber N."/>
            <person name="Kharbatia N.M."/>
            <person name="Rupper R.R."/>
            <person name="Sharp A.R."/>
            <person name="Dally N."/>
            <person name="Boughton B.A."/>
            <person name="Woo Y.H."/>
            <person name="Gao G."/>
            <person name="Schijlen E.G.W.M."/>
            <person name="Guo X."/>
            <person name="Momin A.A."/>
            <person name="Negrao S."/>
            <person name="Al-Babili S."/>
            <person name="Gehring C."/>
            <person name="Roessner U."/>
            <person name="Jung C."/>
            <person name="Murphy K."/>
            <person name="Arold S.T."/>
            <person name="Gojobori T."/>
            <person name="van der Linden C.G."/>
            <person name="van Loo E.N."/>
            <person name="Jellen E.N."/>
            <person name="Maughan P.J."/>
            <person name="Tester M."/>
        </authorList>
    </citation>
    <scope>NUCLEOTIDE SEQUENCE [LARGE SCALE GENOMIC DNA]</scope>
    <source>
        <strain evidence="2">cv. PI 614886</strain>
    </source>
</reference>
<dbReference type="InterPro" id="IPR002110">
    <property type="entry name" value="Ankyrin_rpt"/>
</dbReference>
<dbReference type="OMA" id="HEAVRME"/>
<dbReference type="PROSITE" id="PS50088">
    <property type="entry name" value="ANK_REPEAT"/>
    <property type="match status" value="1"/>
</dbReference>
<feature type="repeat" description="ANK" evidence="1">
    <location>
        <begin position="309"/>
        <end position="332"/>
    </location>
</feature>
<dbReference type="Pfam" id="PF12796">
    <property type="entry name" value="Ank_2"/>
    <property type="match status" value="2"/>
</dbReference>
<dbReference type="PANTHER" id="PTHR24121:SF21">
    <property type="entry name" value="ANKYRIN REPEAT FAMILY PROTEIN"/>
    <property type="match status" value="1"/>
</dbReference>
<accession>A0A803KQM8</accession>
<proteinExistence type="predicted"/>
<dbReference type="SUPFAM" id="SSF48403">
    <property type="entry name" value="Ankyrin repeat"/>
    <property type="match status" value="2"/>
</dbReference>